<evidence type="ECO:0000256" key="1">
    <source>
        <dbReference type="ARBA" id="ARBA00004123"/>
    </source>
</evidence>
<dbReference type="Proteomes" id="UP000054248">
    <property type="component" value="Unassembled WGS sequence"/>
</dbReference>
<evidence type="ECO:0000256" key="6">
    <source>
        <dbReference type="ARBA" id="ARBA00023306"/>
    </source>
</evidence>
<dbReference type="Pfam" id="PF02301">
    <property type="entry name" value="HORMA"/>
    <property type="match status" value="1"/>
</dbReference>
<dbReference type="InterPro" id="IPR045091">
    <property type="entry name" value="Mad2-like"/>
</dbReference>
<dbReference type="PROSITE" id="PS50815">
    <property type="entry name" value="HORMA"/>
    <property type="match status" value="1"/>
</dbReference>
<dbReference type="HOGENOM" id="CLU_072097_0_0_1"/>
<dbReference type="SUPFAM" id="SSF56019">
    <property type="entry name" value="The spindle assembly checkpoint protein mad2"/>
    <property type="match status" value="1"/>
</dbReference>
<dbReference type="PANTHER" id="PTHR11842:SF11">
    <property type="entry name" value="MITOTIC SPINDLE ASSEMBLY CHECKPOINT PROTEIN MAD2A"/>
    <property type="match status" value="1"/>
</dbReference>
<dbReference type="GO" id="GO:0005737">
    <property type="term" value="C:cytoplasm"/>
    <property type="evidence" value="ECO:0007669"/>
    <property type="project" value="TreeGrafter"/>
</dbReference>
<evidence type="ECO:0000256" key="4">
    <source>
        <dbReference type="ARBA" id="ARBA00022776"/>
    </source>
</evidence>
<dbReference type="GO" id="GO:0005654">
    <property type="term" value="C:nucleoplasm"/>
    <property type="evidence" value="ECO:0007669"/>
    <property type="project" value="TreeGrafter"/>
</dbReference>
<comment type="similarity">
    <text evidence="2">Belongs to the MAD2 family.</text>
</comment>
<accession>A0A0C3KC65</accession>
<keyword evidence="9" id="KW-1185">Reference proteome</keyword>
<comment type="subcellular location">
    <subcellularLocation>
        <location evidence="1">Nucleus</location>
    </subcellularLocation>
</comment>
<dbReference type="GO" id="GO:0007094">
    <property type="term" value="P:mitotic spindle assembly checkpoint signaling"/>
    <property type="evidence" value="ECO:0007669"/>
    <property type="project" value="TreeGrafter"/>
</dbReference>
<evidence type="ECO:0000256" key="2">
    <source>
        <dbReference type="ARBA" id="ARBA00010348"/>
    </source>
</evidence>
<organism evidence="8 9">
    <name type="scientific">Tulasnella calospora MUT 4182</name>
    <dbReference type="NCBI Taxonomy" id="1051891"/>
    <lineage>
        <taxon>Eukaryota</taxon>
        <taxon>Fungi</taxon>
        <taxon>Dikarya</taxon>
        <taxon>Basidiomycota</taxon>
        <taxon>Agaricomycotina</taxon>
        <taxon>Agaricomycetes</taxon>
        <taxon>Cantharellales</taxon>
        <taxon>Tulasnellaceae</taxon>
        <taxon>Tulasnella</taxon>
    </lineage>
</organism>
<evidence type="ECO:0000256" key="3">
    <source>
        <dbReference type="ARBA" id="ARBA00022618"/>
    </source>
</evidence>
<name>A0A0C3KC65_9AGAM</name>
<dbReference type="InterPro" id="IPR036570">
    <property type="entry name" value="HORMA_dom_sf"/>
</dbReference>
<keyword evidence="4" id="KW-0498">Mitosis</keyword>
<dbReference type="InterPro" id="IPR003511">
    <property type="entry name" value="HORMA_dom"/>
</dbReference>
<evidence type="ECO:0000256" key="5">
    <source>
        <dbReference type="ARBA" id="ARBA00023242"/>
    </source>
</evidence>
<dbReference type="EMBL" id="KN823244">
    <property type="protein sequence ID" value="KIO19053.1"/>
    <property type="molecule type" value="Genomic_DNA"/>
</dbReference>
<reference evidence="9" key="2">
    <citation type="submission" date="2015-01" db="EMBL/GenBank/DDBJ databases">
        <title>Evolutionary Origins and Diversification of the Mycorrhizal Mutualists.</title>
        <authorList>
            <consortium name="DOE Joint Genome Institute"/>
            <consortium name="Mycorrhizal Genomics Consortium"/>
            <person name="Kohler A."/>
            <person name="Kuo A."/>
            <person name="Nagy L.G."/>
            <person name="Floudas D."/>
            <person name="Copeland A."/>
            <person name="Barry K.W."/>
            <person name="Cichocki N."/>
            <person name="Veneault-Fourrey C."/>
            <person name="LaButti K."/>
            <person name="Lindquist E.A."/>
            <person name="Lipzen A."/>
            <person name="Lundell T."/>
            <person name="Morin E."/>
            <person name="Murat C."/>
            <person name="Riley R."/>
            <person name="Ohm R."/>
            <person name="Sun H."/>
            <person name="Tunlid A."/>
            <person name="Henrissat B."/>
            <person name="Grigoriev I.V."/>
            <person name="Hibbett D.S."/>
            <person name="Martin F."/>
        </authorList>
    </citation>
    <scope>NUCLEOTIDE SEQUENCE [LARGE SCALE GENOMIC DNA]</scope>
    <source>
        <strain evidence="9">MUT 4182</strain>
    </source>
</reference>
<keyword evidence="5" id="KW-0539">Nucleus</keyword>
<dbReference type="STRING" id="1051891.A0A0C3KC65"/>
<reference evidence="8 9" key="1">
    <citation type="submission" date="2014-04" db="EMBL/GenBank/DDBJ databases">
        <authorList>
            <consortium name="DOE Joint Genome Institute"/>
            <person name="Kuo A."/>
            <person name="Girlanda M."/>
            <person name="Perotto S."/>
            <person name="Kohler A."/>
            <person name="Nagy L.G."/>
            <person name="Floudas D."/>
            <person name="Copeland A."/>
            <person name="Barry K.W."/>
            <person name="Cichocki N."/>
            <person name="Veneault-Fourrey C."/>
            <person name="LaButti K."/>
            <person name="Lindquist E.A."/>
            <person name="Lipzen A."/>
            <person name="Lundell T."/>
            <person name="Morin E."/>
            <person name="Murat C."/>
            <person name="Sun H."/>
            <person name="Tunlid A."/>
            <person name="Henrissat B."/>
            <person name="Grigoriev I.V."/>
            <person name="Hibbett D.S."/>
            <person name="Martin F."/>
            <person name="Nordberg H.P."/>
            <person name="Cantor M.N."/>
            <person name="Hua S.X."/>
        </authorList>
    </citation>
    <scope>NUCLEOTIDE SEQUENCE [LARGE SCALE GENOMIC DNA]</scope>
    <source>
        <strain evidence="8 9">MUT 4182</strain>
    </source>
</reference>
<dbReference type="GO" id="GO:0000776">
    <property type="term" value="C:kinetochore"/>
    <property type="evidence" value="ECO:0007669"/>
    <property type="project" value="TreeGrafter"/>
</dbReference>
<dbReference type="GO" id="GO:0051301">
    <property type="term" value="P:cell division"/>
    <property type="evidence" value="ECO:0007669"/>
    <property type="project" value="UniProtKB-KW"/>
</dbReference>
<keyword evidence="3" id="KW-0132">Cell division</keyword>
<evidence type="ECO:0000259" key="7">
    <source>
        <dbReference type="PROSITE" id="PS50815"/>
    </source>
</evidence>
<evidence type="ECO:0000313" key="8">
    <source>
        <dbReference type="EMBL" id="KIO19053.1"/>
    </source>
</evidence>
<evidence type="ECO:0000313" key="9">
    <source>
        <dbReference type="Proteomes" id="UP000054248"/>
    </source>
</evidence>
<proteinExistence type="inferred from homology"/>
<dbReference type="OrthoDB" id="1806at2759"/>
<keyword evidence="6" id="KW-0131">Cell cycle</keyword>
<dbReference type="AlphaFoldDB" id="A0A0C3KC65"/>
<gene>
    <name evidence="8" type="ORF">M407DRAFT_224203</name>
</gene>
<dbReference type="PANTHER" id="PTHR11842">
    <property type="entry name" value="MITOTIC SPINDLE ASSEMBLY CHECKPOINT PROTEIN MAD2"/>
    <property type="match status" value="1"/>
</dbReference>
<dbReference type="Gene3D" id="3.30.900.10">
    <property type="entry name" value="HORMA domain"/>
    <property type="match status" value="1"/>
</dbReference>
<protein>
    <recommendedName>
        <fullName evidence="7">HORMA domain-containing protein</fullName>
    </recommendedName>
</protein>
<feature type="domain" description="HORMA" evidence="7">
    <location>
        <begin position="20"/>
        <end position="218"/>
    </location>
</feature>
<sequence>MSTAQKSKSKVKQAKAITLKGSTEIVTDFFKFAVNAILYHRNVYPTDDFQMVKKYGQVVLLTQDLGLEKYIETVLSQVKEWLNSGTITQLVIAIVARESKITLERWVFDINLTLPPQPTEENPEPAAIPPKPDAEIQAEIRAIIKQIISSNTFLPTLQEPTYFTVLAYTNDNPNSVTPEANTPALWIESDPMAIEQGKTQQVKLKSFDTKIHKIDAMVEYRHG</sequence>